<accession>A0A5J6QTF6</accession>
<dbReference type="Pfam" id="PF14238">
    <property type="entry name" value="DUF4340"/>
    <property type="match status" value="1"/>
</dbReference>
<organism evidence="2 3">
    <name type="scientific">Metapseudomonas lalkuanensis</name>
    <dbReference type="NCBI Taxonomy" id="2604832"/>
    <lineage>
        <taxon>Bacteria</taxon>
        <taxon>Pseudomonadati</taxon>
        <taxon>Pseudomonadota</taxon>
        <taxon>Gammaproteobacteria</taxon>
        <taxon>Pseudomonadales</taxon>
        <taxon>Pseudomonadaceae</taxon>
        <taxon>Metapseudomonas</taxon>
    </lineage>
</organism>
<proteinExistence type="predicted"/>
<reference evidence="2 3" key="1">
    <citation type="submission" date="2019-08" db="EMBL/GenBank/DDBJ databases">
        <title>Whole-genome Sequencing of e-waste polymer degrading bacterium Pseudomonas sp. strain PE08.</title>
        <authorList>
            <person name="Kirdat K."/>
            <person name="Debbarma P."/>
            <person name="Narawade N."/>
            <person name="Suyal D."/>
            <person name="Thorat V."/>
            <person name="Shouche Y."/>
            <person name="Goel R."/>
            <person name="Yadav A."/>
        </authorList>
    </citation>
    <scope>NUCLEOTIDE SEQUENCE [LARGE SCALE GENOMIC DNA]</scope>
    <source>
        <strain evidence="2 3">PE08</strain>
    </source>
</reference>
<dbReference type="RefSeq" id="WP_151136393.1">
    <property type="nucleotide sequence ID" value="NZ_CP043311.1"/>
</dbReference>
<dbReference type="EMBL" id="CP043311">
    <property type="protein sequence ID" value="QEY64611.1"/>
    <property type="molecule type" value="Genomic_DNA"/>
</dbReference>
<dbReference type="AlphaFoldDB" id="A0A5J6QTF6"/>
<dbReference type="InterPro" id="IPR025641">
    <property type="entry name" value="DUF4340"/>
</dbReference>
<feature type="domain" description="DUF4340" evidence="1">
    <location>
        <begin position="73"/>
        <end position="249"/>
    </location>
</feature>
<name>A0A5J6QTF6_9GAMM</name>
<evidence type="ECO:0000313" key="3">
    <source>
        <dbReference type="Proteomes" id="UP000327179"/>
    </source>
</evidence>
<keyword evidence="3" id="KW-1185">Reference proteome</keyword>
<gene>
    <name evidence="2" type="ORF">FXN65_22025</name>
</gene>
<dbReference type="KEGG" id="plal:FXN65_22025"/>
<evidence type="ECO:0000259" key="1">
    <source>
        <dbReference type="Pfam" id="PF14238"/>
    </source>
</evidence>
<evidence type="ECO:0000313" key="2">
    <source>
        <dbReference type="EMBL" id="QEY64611.1"/>
    </source>
</evidence>
<protein>
    <submittedName>
        <fullName evidence="2">DUF4340 domain-containing protein</fullName>
    </submittedName>
</protein>
<dbReference type="Proteomes" id="UP000327179">
    <property type="component" value="Chromosome"/>
</dbReference>
<sequence>MGRNGLIFLALLAAGLGTAYYIQQDSARPQPKAVVSRELLLPELQGKLEGVTALDVQVPGQPDLRLARKDGVWVLPAKADYPAAGQPVATLLRALAEARKVEAKTANPELHGRVGLAEKGESSEQGARIKVERGGEASLELLLGKPAQQGKGQLVRLYGDNQVWLVDQVMPLPTSELNWLDRRVAAIPFASVRQVEVTYPNGGRLTVYRDTAEEPNLKLKQLPKGRRLAYEAAANGMATLFAGLEFADNAPLAQVQFKGKPLLQFSLLTFEGGELRGEVYGQGEQPWLVLKDKKKFGEEQVPGKLDWAYRLEPFQYQALAKKLEDVLATK</sequence>